<feature type="compositionally biased region" description="Basic and acidic residues" evidence="3">
    <location>
        <begin position="575"/>
        <end position="586"/>
    </location>
</feature>
<feature type="region of interest" description="Disordered" evidence="3">
    <location>
        <begin position="491"/>
        <end position="956"/>
    </location>
</feature>
<feature type="compositionally biased region" description="Low complexity" evidence="3">
    <location>
        <begin position="291"/>
        <end position="305"/>
    </location>
</feature>
<dbReference type="InterPro" id="IPR012983">
    <property type="entry name" value="PHR"/>
</dbReference>
<reference evidence="5 6" key="1">
    <citation type="submission" date="2023-03" db="EMBL/GenBank/DDBJ databases">
        <title>High-quality genome of Scylla paramamosain provides insights in environmental adaptation.</title>
        <authorList>
            <person name="Zhang L."/>
        </authorList>
    </citation>
    <scope>NUCLEOTIDE SEQUENCE [LARGE SCALE GENOMIC DNA]</scope>
    <source>
        <strain evidence="5">LZ_2023a</strain>
        <tissue evidence="5">Muscle</tissue>
    </source>
</reference>
<keyword evidence="6" id="KW-1185">Reference proteome</keyword>
<organism evidence="5 6">
    <name type="scientific">Scylla paramamosain</name>
    <name type="common">Mud crab</name>
    <dbReference type="NCBI Taxonomy" id="85552"/>
    <lineage>
        <taxon>Eukaryota</taxon>
        <taxon>Metazoa</taxon>
        <taxon>Ecdysozoa</taxon>
        <taxon>Arthropoda</taxon>
        <taxon>Crustacea</taxon>
        <taxon>Multicrustacea</taxon>
        <taxon>Malacostraca</taxon>
        <taxon>Eumalacostraca</taxon>
        <taxon>Eucarida</taxon>
        <taxon>Decapoda</taxon>
        <taxon>Pleocyemata</taxon>
        <taxon>Brachyura</taxon>
        <taxon>Eubrachyura</taxon>
        <taxon>Portunoidea</taxon>
        <taxon>Portunidae</taxon>
        <taxon>Portuninae</taxon>
        <taxon>Scylla</taxon>
    </lineage>
</organism>
<feature type="compositionally biased region" description="Low complexity" evidence="3">
    <location>
        <begin position="862"/>
        <end position="875"/>
    </location>
</feature>
<dbReference type="GO" id="GO:0005737">
    <property type="term" value="C:cytoplasm"/>
    <property type="evidence" value="ECO:0007669"/>
    <property type="project" value="UniProtKB-SubCell"/>
</dbReference>
<feature type="compositionally biased region" description="Low complexity" evidence="3">
    <location>
        <begin position="1138"/>
        <end position="1158"/>
    </location>
</feature>
<dbReference type="Proteomes" id="UP001487740">
    <property type="component" value="Unassembled WGS sequence"/>
</dbReference>
<evidence type="ECO:0000256" key="2">
    <source>
        <dbReference type="ARBA" id="ARBA00022490"/>
    </source>
</evidence>
<feature type="compositionally biased region" description="Basic and acidic residues" evidence="3">
    <location>
        <begin position="640"/>
        <end position="664"/>
    </location>
</feature>
<name>A0AAW0U2I7_SCYPA</name>
<protein>
    <recommendedName>
        <fullName evidence="4">BTB domain-containing protein</fullName>
    </recommendedName>
</protein>
<feature type="compositionally biased region" description="Polar residues" evidence="3">
    <location>
        <begin position="1119"/>
        <end position="1132"/>
    </location>
</feature>
<feature type="compositionally biased region" description="Low complexity" evidence="3">
    <location>
        <begin position="996"/>
        <end position="1106"/>
    </location>
</feature>
<feature type="compositionally biased region" description="Low complexity" evidence="3">
    <location>
        <begin position="969"/>
        <end position="979"/>
    </location>
</feature>
<dbReference type="Gene3D" id="3.30.710.10">
    <property type="entry name" value="Potassium Channel Kv1.1, Chain A"/>
    <property type="match status" value="1"/>
</dbReference>
<dbReference type="PROSITE" id="PS50097">
    <property type="entry name" value="BTB"/>
    <property type="match status" value="1"/>
</dbReference>
<comment type="caution">
    <text evidence="5">The sequence shown here is derived from an EMBL/GenBank/DDBJ whole genome shotgun (WGS) entry which is preliminary data.</text>
</comment>
<accession>A0AAW0U2I7</accession>
<evidence type="ECO:0000313" key="6">
    <source>
        <dbReference type="Proteomes" id="UP001487740"/>
    </source>
</evidence>
<feature type="compositionally biased region" description="Low complexity" evidence="3">
    <location>
        <begin position="908"/>
        <end position="930"/>
    </location>
</feature>
<feature type="compositionally biased region" description="Low complexity" evidence="3">
    <location>
        <begin position="824"/>
        <end position="856"/>
    </location>
</feature>
<feature type="compositionally biased region" description="Basic and acidic residues" evidence="3">
    <location>
        <begin position="675"/>
        <end position="686"/>
    </location>
</feature>
<dbReference type="Pfam" id="PF00651">
    <property type="entry name" value="BTB"/>
    <property type="match status" value="1"/>
</dbReference>
<feature type="compositionally biased region" description="Gly residues" evidence="3">
    <location>
        <begin position="277"/>
        <end position="287"/>
    </location>
</feature>
<gene>
    <name evidence="5" type="ORF">O3P69_014792</name>
</gene>
<evidence type="ECO:0000259" key="4">
    <source>
        <dbReference type="PROSITE" id="PS50097"/>
    </source>
</evidence>
<dbReference type="PANTHER" id="PTHR45774">
    <property type="entry name" value="BTB/POZ DOMAIN-CONTAINING"/>
    <property type="match status" value="1"/>
</dbReference>
<feature type="compositionally biased region" description="Low complexity" evidence="3">
    <location>
        <begin position="691"/>
        <end position="728"/>
    </location>
</feature>
<feature type="region of interest" description="Disordered" evidence="3">
    <location>
        <begin position="276"/>
        <end position="309"/>
    </location>
</feature>
<dbReference type="Pfam" id="PF08005">
    <property type="entry name" value="PHR"/>
    <property type="match status" value="1"/>
</dbReference>
<evidence type="ECO:0000256" key="1">
    <source>
        <dbReference type="ARBA" id="ARBA00004496"/>
    </source>
</evidence>
<dbReference type="InterPro" id="IPR000210">
    <property type="entry name" value="BTB/POZ_dom"/>
</dbReference>
<proteinExistence type="predicted"/>
<feature type="domain" description="BTB" evidence="4">
    <location>
        <begin position="36"/>
        <end position="110"/>
    </location>
</feature>
<dbReference type="SMART" id="SM00225">
    <property type="entry name" value="BTB"/>
    <property type="match status" value="1"/>
</dbReference>
<dbReference type="InterPro" id="IPR011333">
    <property type="entry name" value="SKP1/BTB/POZ_sf"/>
</dbReference>
<feature type="compositionally biased region" description="Low complexity" evidence="3">
    <location>
        <begin position="883"/>
        <end position="894"/>
    </location>
</feature>
<feature type="compositionally biased region" description="Basic and acidic residues" evidence="3">
    <location>
        <begin position="733"/>
        <end position="765"/>
    </location>
</feature>
<sequence length="1158" mass="125230">MDDSGYQDWMEMQLGVTGEMTVVERLQYLLDTGQFADINIRVGQGNSATLFKAHRLLLATASQPLYRLVQQGVPSPGTADMFTLRITDMKPADFESILKYIYTDRVECENINVAFGLLRASRKWGLAGLGIKSLTYLEEFVDNFTPTTDDAKDNLFDLLALSEDTLSDLNSKCYQIVLKHAEDLIPCRGYLNLDKAMQNLPLSALGTAVEEIIKVVDFEKITDADFLSTVLTSECLGKAEVIAFFMTHGLEIPRKLDFNNNKELPFWLTFCATSGKTKGGTAKGGGRGSKRSSTSSSSSSSSSSTLAPVSEGLNSICSLTQNGAVMEFNKVCRFKKGYRCPPNEIYMQHELRFRVDKNVKLLGVSFGFLFTPTDMGLNIHCQGPWETRQWTDIIQSYVRVSGEKQETADVRLMFLHPVRIEANQSYKVVVKMVRMSHGSNEVELWGGTGGVRCVETEDAEFHFIKAAVDPDKPVEESDGDTAAGVITALLYRLDTDEPDPPPPSIRRRRPTSNPWRTRSRPDSLRLPDTPYARKRSPATDDAKSIEAPPPVRRRERPPQEEYVPTTFSTNRWRIRPKEEKEEKPSSDDYLPSSFSTNRWTRPRPRDDATDTSKTQSERAKPSSDDYLPSTFSTNRWARARPKEDAADTPKAQAERKTSAPDDYRPSSFSTNRWARPSEDKAERKTSAPEQTTSSLSSFSSPSSSSTSSSSPAATTTTTTTITTSTSTSRWRSRPKEESSTTTDATRRTSTEENKWRTRPQEDAKDTPFGTRVRPTRKVEETPSNHPFARRRESRETSSEIPFYLRKTEDPKPPTTPLARSRWGTSTSSSTVGSSTPSSTSSTSTSSSSSKPSGETTFHSRFLRSSGASSSPYTSSRFGSVRESSLTRSSLPRSTAGSYLSRYDSPADSSSNRAATAATTTSSSSSSISRAGGEEGRASSPAAARKSLRYGTAATSSGSNLLALSSSSFGLGSGSGSARATPRRDAATPTGSRAADRYSGTSTSTTRYGSSGTTPGSTGTSRYSTSSSSSSSRYGSTGSSSSLYGGTSGVGTSSRYGGASSSLSNLPPTPSATASRYSSRSTTDTLSGAGRYSSSGSSLGTGRYTSGKYGSPAPGDASASRGSGMSSYTRTSSGGAGQASRYGLSASSRYSSSAASSGR</sequence>
<dbReference type="InterPro" id="IPR038648">
    <property type="entry name" value="PHR_sf"/>
</dbReference>
<dbReference type="CDD" id="cd18186">
    <property type="entry name" value="BTB_POZ_ZBTB_KLHL-like"/>
    <property type="match status" value="1"/>
</dbReference>
<evidence type="ECO:0000313" key="5">
    <source>
        <dbReference type="EMBL" id="KAK8392612.1"/>
    </source>
</evidence>
<feature type="compositionally biased region" description="Basic and acidic residues" evidence="3">
    <location>
        <begin position="603"/>
        <end position="623"/>
    </location>
</feature>
<dbReference type="EMBL" id="JARAKH010000022">
    <property type="protein sequence ID" value="KAK8392612.1"/>
    <property type="molecule type" value="Genomic_DNA"/>
</dbReference>
<comment type="subcellular location">
    <subcellularLocation>
        <location evidence="1">Cytoplasm</location>
    </subcellularLocation>
</comment>
<dbReference type="PANTHER" id="PTHR45774:SF3">
    <property type="entry name" value="BTB (POZ) DOMAIN-CONTAINING 2B-RELATED"/>
    <property type="match status" value="1"/>
</dbReference>
<keyword evidence="2" id="KW-0963">Cytoplasm</keyword>
<dbReference type="Gene3D" id="2.60.120.820">
    <property type="entry name" value="PHR domain"/>
    <property type="match status" value="1"/>
</dbReference>
<dbReference type="SUPFAM" id="SSF54695">
    <property type="entry name" value="POZ domain"/>
    <property type="match status" value="1"/>
</dbReference>
<evidence type="ECO:0000256" key="3">
    <source>
        <dbReference type="SAM" id="MobiDB-lite"/>
    </source>
</evidence>
<feature type="region of interest" description="Disordered" evidence="3">
    <location>
        <begin position="969"/>
        <end position="1158"/>
    </location>
</feature>
<dbReference type="AlphaFoldDB" id="A0AAW0U2I7"/>